<name>A0ABV1SCS7_9RHOB</name>
<comment type="caution">
    <text evidence="2">The sequence shown here is derived from an EMBL/GenBank/DDBJ whole genome shotgun (WGS) entry which is preliminary data.</text>
</comment>
<reference evidence="2 3" key="2">
    <citation type="submission" date="2024-06" db="EMBL/GenBank/DDBJ databases">
        <title>Thioclava kandeliae sp. nov. from a rhizosphere soil sample of Kandelia candel in a mangrove.</title>
        <authorList>
            <person name="Mu T."/>
        </authorList>
    </citation>
    <scope>NUCLEOTIDE SEQUENCE [LARGE SCALE GENOMIC DNA]</scope>
    <source>
        <strain evidence="2 3">CPCC 100088</strain>
    </source>
</reference>
<feature type="signal peptide" evidence="1">
    <location>
        <begin position="1"/>
        <end position="20"/>
    </location>
</feature>
<protein>
    <recommendedName>
        <fullName evidence="4">Cation transport ATPase</fullName>
    </recommendedName>
</protein>
<evidence type="ECO:0008006" key="4">
    <source>
        <dbReference type="Google" id="ProtNLM"/>
    </source>
</evidence>
<evidence type="ECO:0000313" key="3">
    <source>
        <dbReference type="Proteomes" id="UP001438953"/>
    </source>
</evidence>
<keyword evidence="1" id="KW-0732">Signal</keyword>
<proteinExistence type="predicted"/>
<dbReference type="Proteomes" id="UP001438953">
    <property type="component" value="Unassembled WGS sequence"/>
</dbReference>
<gene>
    <name evidence="2" type="ORF">VSX56_02955</name>
</gene>
<reference evidence="2 3" key="1">
    <citation type="submission" date="2024-01" db="EMBL/GenBank/DDBJ databases">
        <authorList>
            <person name="Deng Y."/>
            <person name="Su J."/>
        </authorList>
    </citation>
    <scope>NUCLEOTIDE SEQUENCE [LARGE SCALE GENOMIC DNA]</scope>
    <source>
        <strain evidence="2 3">CPCC 100088</strain>
    </source>
</reference>
<dbReference type="PROSITE" id="PS51257">
    <property type="entry name" value="PROKAR_LIPOPROTEIN"/>
    <property type="match status" value="1"/>
</dbReference>
<keyword evidence="3" id="KW-1185">Reference proteome</keyword>
<evidence type="ECO:0000313" key="2">
    <source>
        <dbReference type="EMBL" id="MER5170722.1"/>
    </source>
</evidence>
<dbReference type="RefSeq" id="WP_339113667.1">
    <property type="nucleotide sequence ID" value="NZ_JAYWLC010000002.1"/>
</dbReference>
<sequence>MSILQVKLGVAVLVSALALAGCQTTTGGRATGTVIAGDTVLSAPAGYCVAGEGNPGQTENNVILFGDCAAVTDDATRQGAPHPAMLSATVGPKMTGTLKSRFPMIEAFFRSAAGQAAIARSGRSDDVDILKSQSSGDILLLKVRDRSLAEEFPVSAEYWRGVTSLEGHLTALSVMPLNTQPMSDAQQLKLLKDFVGRSAAATKAHLARQAQPAQ</sequence>
<dbReference type="EMBL" id="JAYWLC010000002">
    <property type="protein sequence ID" value="MER5170722.1"/>
    <property type="molecule type" value="Genomic_DNA"/>
</dbReference>
<organism evidence="2 3">
    <name type="scientific">Thioclava kandeliae</name>
    <dbReference type="NCBI Taxonomy" id="3070818"/>
    <lineage>
        <taxon>Bacteria</taxon>
        <taxon>Pseudomonadati</taxon>
        <taxon>Pseudomonadota</taxon>
        <taxon>Alphaproteobacteria</taxon>
        <taxon>Rhodobacterales</taxon>
        <taxon>Paracoccaceae</taxon>
        <taxon>Thioclava</taxon>
    </lineage>
</organism>
<accession>A0ABV1SCS7</accession>
<feature type="chain" id="PRO_5047104257" description="Cation transport ATPase" evidence="1">
    <location>
        <begin position="21"/>
        <end position="214"/>
    </location>
</feature>
<evidence type="ECO:0000256" key="1">
    <source>
        <dbReference type="SAM" id="SignalP"/>
    </source>
</evidence>